<dbReference type="EMBL" id="GBRH01264652">
    <property type="protein sequence ID" value="JAD33243.1"/>
    <property type="molecule type" value="Transcribed_RNA"/>
</dbReference>
<reference evidence="1" key="1">
    <citation type="submission" date="2014-09" db="EMBL/GenBank/DDBJ databases">
        <authorList>
            <person name="Magalhaes I.L.F."/>
            <person name="Oliveira U."/>
            <person name="Santos F.R."/>
            <person name="Vidigal T.H.D.A."/>
            <person name="Brescovit A.D."/>
            <person name="Santos A.J."/>
        </authorList>
    </citation>
    <scope>NUCLEOTIDE SEQUENCE</scope>
    <source>
        <tissue evidence="1">Shoot tissue taken approximately 20 cm above the soil surface</tissue>
    </source>
</reference>
<evidence type="ECO:0000313" key="1">
    <source>
        <dbReference type="EMBL" id="JAD33243.1"/>
    </source>
</evidence>
<reference evidence="1" key="2">
    <citation type="journal article" date="2015" name="Data Brief">
        <title>Shoot transcriptome of the giant reed, Arundo donax.</title>
        <authorList>
            <person name="Barrero R.A."/>
            <person name="Guerrero F.D."/>
            <person name="Moolhuijzen P."/>
            <person name="Goolsby J.A."/>
            <person name="Tidwell J."/>
            <person name="Bellgard S.E."/>
            <person name="Bellgard M.I."/>
        </authorList>
    </citation>
    <scope>NUCLEOTIDE SEQUENCE</scope>
    <source>
        <tissue evidence="1">Shoot tissue taken approximately 20 cm above the soil surface</tissue>
    </source>
</reference>
<protein>
    <submittedName>
        <fullName evidence="1">Uncharacterized protein</fullName>
    </submittedName>
</protein>
<dbReference type="AlphaFoldDB" id="A0A0A8Z6F3"/>
<name>A0A0A8Z6F3_ARUDO</name>
<accession>A0A0A8Z6F3</accession>
<proteinExistence type="predicted"/>
<organism evidence="1">
    <name type="scientific">Arundo donax</name>
    <name type="common">Giant reed</name>
    <name type="synonym">Donax arundinaceus</name>
    <dbReference type="NCBI Taxonomy" id="35708"/>
    <lineage>
        <taxon>Eukaryota</taxon>
        <taxon>Viridiplantae</taxon>
        <taxon>Streptophyta</taxon>
        <taxon>Embryophyta</taxon>
        <taxon>Tracheophyta</taxon>
        <taxon>Spermatophyta</taxon>
        <taxon>Magnoliopsida</taxon>
        <taxon>Liliopsida</taxon>
        <taxon>Poales</taxon>
        <taxon>Poaceae</taxon>
        <taxon>PACMAD clade</taxon>
        <taxon>Arundinoideae</taxon>
        <taxon>Arundineae</taxon>
        <taxon>Arundo</taxon>
    </lineage>
</organism>
<sequence>MMESSYRNEKHRCLVKKVVVLRAMLKKSVIGSCSASWGVGINRLIGE</sequence>